<dbReference type="AlphaFoldDB" id="A0A9D5BF96"/>
<dbReference type="GO" id="GO:0006355">
    <property type="term" value="P:regulation of DNA-templated transcription"/>
    <property type="evidence" value="ECO:0007669"/>
    <property type="project" value="UniProtKB-UniRule"/>
</dbReference>
<name>A0A9D5BF96_PEA</name>
<comment type="caution">
    <text evidence="3">The sequence shown here is derived from an EMBL/GenBank/DDBJ whole genome shotgun (WGS) entry which is preliminary data.</text>
</comment>
<keyword evidence="1" id="KW-0862">Zinc</keyword>
<dbReference type="GO" id="GO:0008270">
    <property type="term" value="F:zinc ion binding"/>
    <property type="evidence" value="ECO:0007669"/>
    <property type="project" value="UniProtKB-UniRule"/>
</dbReference>
<keyword evidence="1" id="KW-0539">Nucleus</keyword>
<dbReference type="InterPro" id="IPR018289">
    <property type="entry name" value="MULE_transposase_dom"/>
</dbReference>
<organism evidence="3 4">
    <name type="scientific">Pisum sativum</name>
    <name type="common">Garden pea</name>
    <name type="synonym">Lathyrus oleraceus</name>
    <dbReference type="NCBI Taxonomy" id="3888"/>
    <lineage>
        <taxon>Eukaryota</taxon>
        <taxon>Viridiplantae</taxon>
        <taxon>Streptophyta</taxon>
        <taxon>Embryophyta</taxon>
        <taxon>Tracheophyta</taxon>
        <taxon>Spermatophyta</taxon>
        <taxon>Magnoliopsida</taxon>
        <taxon>eudicotyledons</taxon>
        <taxon>Gunneridae</taxon>
        <taxon>Pentapetalae</taxon>
        <taxon>rosids</taxon>
        <taxon>fabids</taxon>
        <taxon>Fabales</taxon>
        <taxon>Fabaceae</taxon>
        <taxon>Papilionoideae</taxon>
        <taxon>50 kb inversion clade</taxon>
        <taxon>NPAAA clade</taxon>
        <taxon>Hologalegina</taxon>
        <taxon>IRL clade</taxon>
        <taxon>Fabeae</taxon>
        <taxon>Lathyrus</taxon>
    </lineage>
</organism>
<comment type="subcellular location">
    <subcellularLocation>
        <location evidence="1">Nucleus</location>
    </subcellularLocation>
</comment>
<keyword evidence="4" id="KW-1185">Reference proteome</keyword>
<dbReference type="Proteomes" id="UP001058974">
    <property type="component" value="Chromosome 1"/>
</dbReference>
<evidence type="ECO:0000313" key="3">
    <source>
        <dbReference type="EMBL" id="KAI5442559.1"/>
    </source>
</evidence>
<keyword evidence="1" id="KW-0863">Zinc-finger</keyword>
<feature type="domain" description="MULE transposase" evidence="2">
    <location>
        <begin position="168"/>
        <end position="262"/>
    </location>
</feature>
<dbReference type="GO" id="GO:0005634">
    <property type="term" value="C:nucleus"/>
    <property type="evidence" value="ECO:0007669"/>
    <property type="project" value="UniProtKB-SubCell"/>
</dbReference>
<evidence type="ECO:0000259" key="2">
    <source>
        <dbReference type="Pfam" id="PF10551"/>
    </source>
</evidence>
<reference evidence="3 4" key="1">
    <citation type="journal article" date="2022" name="Nat. Genet.">
        <title>Improved pea reference genome and pan-genome highlight genomic features and evolutionary characteristics.</title>
        <authorList>
            <person name="Yang T."/>
            <person name="Liu R."/>
            <person name="Luo Y."/>
            <person name="Hu S."/>
            <person name="Wang D."/>
            <person name="Wang C."/>
            <person name="Pandey M.K."/>
            <person name="Ge S."/>
            <person name="Xu Q."/>
            <person name="Li N."/>
            <person name="Li G."/>
            <person name="Huang Y."/>
            <person name="Saxena R.K."/>
            <person name="Ji Y."/>
            <person name="Li M."/>
            <person name="Yan X."/>
            <person name="He Y."/>
            <person name="Liu Y."/>
            <person name="Wang X."/>
            <person name="Xiang C."/>
            <person name="Varshney R.K."/>
            <person name="Ding H."/>
            <person name="Gao S."/>
            <person name="Zong X."/>
        </authorList>
    </citation>
    <scope>NUCLEOTIDE SEQUENCE [LARGE SCALE GENOMIC DNA]</scope>
    <source>
        <strain evidence="3 4">cv. Zhongwan 6</strain>
    </source>
</reference>
<proteinExistence type="inferred from homology"/>
<dbReference type="InterPro" id="IPR031052">
    <property type="entry name" value="FHY3/FAR1"/>
</dbReference>
<dbReference type="Gramene" id="Psat01G0156000-T1">
    <property type="protein sequence ID" value="KAI5442559.1"/>
    <property type="gene ID" value="KIW84_011560"/>
</dbReference>
<dbReference type="EMBL" id="JAMSHJ010000001">
    <property type="protein sequence ID" value="KAI5442559.1"/>
    <property type="molecule type" value="Genomic_DNA"/>
</dbReference>
<gene>
    <name evidence="3" type="ORF">KIW84_011560</name>
</gene>
<comment type="similarity">
    <text evidence="1">Belongs to the FHY3/FAR1 family.</text>
</comment>
<accession>A0A9D5BF96</accession>
<dbReference type="PANTHER" id="PTHR31669">
    <property type="entry name" value="PROTEIN FAR1-RELATED SEQUENCE 10-RELATED"/>
    <property type="match status" value="1"/>
</dbReference>
<sequence length="482" mass="55610">MQNIHEDSTIVSSDDMLESVVGIDPLNSRLPTEPPLEPYKGMEFASIEETRIYYTRYAKNTGFSFRMGRVIKSRTNGPSKIRFVLYTESGGVDNVRFSPQDVINYLTEKRQKKLENGDAQMMLSYFKSCQLKNPGFFYAFQMDAEGRLANCFWVDLRSKMAYKYFGDVVTFDPTYLTNKYKMPFVPFTGVNHHQQSILFGCALLWDETIKSFFWLLSTWLEAMSGISPKTINTDQDAAISNAVAKVFPKVNHHYCMWHIEKKVPEYLNRDYHEHGEFKNQFYKCIHQSTTVEEFDSDWEAMIDKYGLQDNQWINKIFSIREKWIPAFVRSNFCAGTSTTQRSESILCRHVLCVFIKKKVYCLPSQYVLHRWSINAKKEKVKEVTIEGFQEGSNNASDTSLFNSIMVHSLELSERGSQSEKHHDIAIQSLQNGIAKLDLLDIEESNKKFVTSTSKDMPKVSDVSIALHDPPLIATKGRPRLCE</sequence>
<evidence type="ECO:0000256" key="1">
    <source>
        <dbReference type="RuleBase" id="RU367018"/>
    </source>
</evidence>
<dbReference type="PANTHER" id="PTHR31669:SF293">
    <property type="entry name" value="PROTEIN FAR1-RELATED SEQUENCE"/>
    <property type="match status" value="1"/>
</dbReference>
<protein>
    <recommendedName>
        <fullName evidence="1">Protein FAR1-RELATED SEQUENCE</fullName>
    </recommendedName>
</protein>
<keyword evidence="1" id="KW-0479">Metal-binding</keyword>
<comment type="function">
    <text evidence="1">Putative transcription activator involved in regulating light control of development.</text>
</comment>
<dbReference type="Pfam" id="PF10551">
    <property type="entry name" value="MULE"/>
    <property type="match status" value="1"/>
</dbReference>
<evidence type="ECO:0000313" key="4">
    <source>
        <dbReference type="Proteomes" id="UP001058974"/>
    </source>
</evidence>